<dbReference type="InParanoid" id="A0A2J6SLV2"/>
<dbReference type="EMBL" id="KZ613912">
    <property type="protein sequence ID" value="PMD51737.1"/>
    <property type="molecule type" value="Genomic_DNA"/>
</dbReference>
<name>A0A2J6SLV2_9HELO</name>
<proteinExistence type="predicted"/>
<dbReference type="OrthoDB" id="61870at2759"/>
<dbReference type="RefSeq" id="XP_024728641.1">
    <property type="nucleotide sequence ID" value="XM_024881785.1"/>
</dbReference>
<gene>
    <name evidence="1" type="ORF">K444DRAFT_620823</name>
</gene>
<sequence length="84" mass="9453">MRKYLILFGCWPNLLSVSERLEWSTVESQADIALVLSRIDVPRKERTIVLLPSAAIRIGGELIAWGFLGTHKPALRGKSPLQRL</sequence>
<evidence type="ECO:0000313" key="1">
    <source>
        <dbReference type="EMBL" id="PMD51737.1"/>
    </source>
</evidence>
<keyword evidence="2" id="KW-1185">Reference proteome</keyword>
<dbReference type="AlphaFoldDB" id="A0A2J6SLV2"/>
<reference evidence="1 2" key="1">
    <citation type="submission" date="2016-04" db="EMBL/GenBank/DDBJ databases">
        <title>A degradative enzymes factory behind the ericoid mycorrhizal symbiosis.</title>
        <authorList>
            <consortium name="DOE Joint Genome Institute"/>
            <person name="Martino E."/>
            <person name="Morin E."/>
            <person name="Grelet G."/>
            <person name="Kuo A."/>
            <person name="Kohler A."/>
            <person name="Daghino S."/>
            <person name="Barry K."/>
            <person name="Choi C."/>
            <person name="Cichocki N."/>
            <person name="Clum A."/>
            <person name="Copeland A."/>
            <person name="Hainaut M."/>
            <person name="Haridas S."/>
            <person name="Labutti K."/>
            <person name="Lindquist E."/>
            <person name="Lipzen A."/>
            <person name="Khouja H.-R."/>
            <person name="Murat C."/>
            <person name="Ohm R."/>
            <person name="Olson A."/>
            <person name="Spatafora J."/>
            <person name="Veneault-Fourrey C."/>
            <person name="Henrissat B."/>
            <person name="Grigoriev I."/>
            <person name="Martin F."/>
            <person name="Perotto S."/>
        </authorList>
    </citation>
    <scope>NUCLEOTIDE SEQUENCE [LARGE SCALE GENOMIC DNA]</scope>
    <source>
        <strain evidence="1 2">E</strain>
    </source>
</reference>
<organism evidence="1 2">
    <name type="scientific">Hyaloscypha bicolor E</name>
    <dbReference type="NCBI Taxonomy" id="1095630"/>
    <lineage>
        <taxon>Eukaryota</taxon>
        <taxon>Fungi</taxon>
        <taxon>Dikarya</taxon>
        <taxon>Ascomycota</taxon>
        <taxon>Pezizomycotina</taxon>
        <taxon>Leotiomycetes</taxon>
        <taxon>Helotiales</taxon>
        <taxon>Hyaloscyphaceae</taxon>
        <taxon>Hyaloscypha</taxon>
        <taxon>Hyaloscypha bicolor</taxon>
    </lineage>
</organism>
<accession>A0A2J6SLV2</accession>
<dbReference type="Proteomes" id="UP000235371">
    <property type="component" value="Unassembled WGS sequence"/>
</dbReference>
<dbReference type="GeneID" id="36589862"/>
<protein>
    <submittedName>
        <fullName evidence="1">Uncharacterized protein</fullName>
    </submittedName>
</protein>
<evidence type="ECO:0000313" key="2">
    <source>
        <dbReference type="Proteomes" id="UP000235371"/>
    </source>
</evidence>